<feature type="compositionally biased region" description="Polar residues" evidence="9">
    <location>
        <begin position="600"/>
        <end position="615"/>
    </location>
</feature>
<feature type="transmembrane region" description="Helical" evidence="10">
    <location>
        <begin position="714"/>
        <end position="732"/>
    </location>
</feature>
<dbReference type="SMART" id="SM00382">
    <property type="entry name" value="AAA"/>
    <property type="match status" value="2"/>
</dbReference>
<proteinExistence type="inferred from homology"/>
<dbReference type="GO" id="GO:0016887">
    <property type="term" value="F:ATP hydrolysis activity"/>
    <property type="evidence" value="ECO:0007669"/>
    <property type="project" value="InterPro"/>
</dbReference>
<feature type="compositionally biased region" description="Pro residues" evidence="9">
    <location>
        <begin position="627"/>
        <end position="646"/>
    </location>
</feature>
<sequence length="933" mass="97906">MPAVPLLRVRDLTITHRGANAPAVRDVSFDVHAGEVVLLLGPSGSGKSTLALALAGLIPHSLEAEVTGTVAIDGHDTATTPTAMLSRQVSTVFQDPDAQIVTGSVLDEAAFALENLCLPVDEVLARAERALRTMGLWARREENPDRLSGGGKQRLAIAAALATAAPVLILDEPTANLDPQGAAEVHTALADIAAPERAIVLVEHDLDGAIPLATRAIVLDDTGRLAFDGPAAELLREHADALVALGVRLPTATLAARRLNERIPELAADPLPLPLTPAELAASLSRFEERCSTDFRPDPDRLRSPDAETRPPAAIITARGVDLARGGVPVLRRIDLEIAPASITAVIGPNGAGKTTLVQALAGVIPPPRGRVLVDDVDPATASPRVMASHRGFVFQNPEHQFVAHTVFDELAHGLRLRRTPAEEIAVRVAAMLDRFGLADKADTHPYLLSGGEKRRLSVGTALISRPRILVLDEPTFGQDLRRTDELLALFRELRADGTTILLVTHDLDLVVRHTTHAVLVDDGAVVASGPTQTLVRDGRIPLPAAYAAVPPALRSLLADEPPSPAPPPASPSAHPTGPPVDPSACPLADPPAPPRDTTQENTTPPRPQHTNTGASPALRPEGAGSPTPPSPAPPASPLAPPPTPPQNTTQENTTPPRPQHTDAGVSPALRPEGAGSPTRAADPAGAWLHGLNPLAKLGAVVPAMVVLLFVRDAATPIAFLALAYGVVLTGARLSRRAWAVLLLGVPAGVLVLTAAMALWTDPGQVSASPAVLRIGDWTLYSGALEAGLATGLRLAAILGLSLIPGLTTVGTDVARSAVQQLRVPYRIGYTALAAYRFVPRFGYELGVIRAAHRVRGTHGGRGPFARLARGWGYIVPLLASAIRHAERVALAMDGRAFGAYPTRTERHEVPFRTRDIVFIALMLAASAAILLS</sequence>
<evidence type="ECO:0000256" key="5">
    <source>
        <dbReference type="ARBA" id="ARBA00022741"/>
    </source>
</evidence>
<feature type="compositionally biased region" description="Pro residues" evidence="9">
    <location>
        <begin position="562"/>
        <end position="582"/>
    </location>
</feature>
<dbReference type="PROSITE" id="PS50893">
    <property type="entry name" value="ABC_TRANSPORTER_2"/>
    <property type="match status" value="2"/>
</dbReference>
<evidence type="ECO:0000256" key="3">
    <source>
        <dbReference type="ARBA" id="ARBA00022448"/>
    </source>
</evidence>
<dbReference type="EMBL" id="FOYR01000002">
    <property type="protein sequence ID" value="SFR51165.1"/>
    <property type="molecule type" value="Genomic_DNA"/>
</dbReference>
<comment type="subcellular location">
    <subcellularLocation>
        <location evidence="1">Membrane</location>
        <topology evidence="1">Multi-pass membrane protein</topology>
    </subcellularLocation>
</comment>
<dbReference type="GO" id="GO:0042626">
    <property type="term" value="F:ATPase-coupled transmembrane transporter activity"/>
    <property type="evidence" value="ECO:0007669"/>
    <property type="project" value="TreeGrafter"/>
</dbReference>
<gene>
    <name evidence="12" type="ORF">SAMN04488591_1621</name>
</gene>
<dbReference type="Proteomes" id="UP000198877">
    <property type="component" value="Unassembled WGS sequence"/>
</dbReference>
<feature type="domain" description="ABC transporter" evidence="11">
    <location>
        <begin position="7"/>
        <end position="247"/>
    </location>
</feature>
<dbReference type="PANTHER" id="PTHR43553">
    <property type="entry name" value="HEAVY METAL TRANSPORTER"/>
    <property type="match status" value="1"/>
</dbReference>
<dbReference type="InterPro" id="IPR017871">
    <property type="entry name" value="ABC_transporter-like_CS"/>
</dbReference>
<organism evidence="12 13">
    <name type="scientific">Microbacterium azadirachtae</name>
    <dbReference type="NCBI Taxonomy" id="582680"/>
    <lineage>
        <taxon>Bacteria</taxon>
        <taxon>Bacillati</taxon>
        <taxon>Actinomycetota</taxon>
        <taxon>Actinomycetes</taxon>
        <taxon>Micrococcales</taxon>
        <taxon>Microbacteriaceae</taxon>
        <taxon>Microbacterium</taxon>
    </lineage>
</organism>
<protein>
    <submittedName>
        <fullName evidence="12">ABC-type glutathione transport system ATPase component, contains duplicated ATPase domain</fullName>
    </submittedName>
</protein>
<dbReference type="InterPro" id="IPR003339">
    <property type="entry name" value="ABC/ECF_trnsptr_transmembrane"/>
</dbReference>
<evidence type="ECO:0000313" key="13">
    <source>
        <dbReference type="Proteomes" id="UP000198877"/>
    </source>
</evidence>
<dbReference type="InterPro" id="IPR050095">
    <property type="entry name" value="ECF_ABC_transporter_ATP-bd"/>
</dbReference>
<dbReference type="InterPro" id="IPR003593">
    <property type="entry name" value="AAA+_ATPase"/>
</dbReference>
<dbReference type="InterPro" id="IPR027417">
    <property type="entry name" value="P-loop_NTPase"/>
</dbReference>
<dbReference type="GO" id="GO:0043190">
    <property type="term" value="C:ATP-binding cassette (ABC) transporter complex"/>
    <property type="evidence" value="ECO:0007669"/>
    <property type="project" value="TreeGrafter"/>
</dbReference>
<dbReference type="InterPro" id="IPR015856">
    <property type="entry name" value="ABC_transpr_CbiO/EcfA_su"/>
</dbReference>
<feature type="region of interest" description="Disordered" evidence="9">
    <location>
        <begin position="558"/>
        <end position="682"/>
    </location>
</feature>
<dbReference type="Pfam" id="PF00005">
    <property type="entry name" value="ABC_tran"/>
    <property type="match status" value="2"/>
</dbReference>
<dbReference type="RefSeq" id="WP_420845552.1">
    <property type="nucleotide sequence ID" value="NZ_FOYR01000002.1"/>
</dbReference>
<keyword evidence="7 10" id="KW-1133">Transmembrane helix</keyword>
<evidence type="ECO:0000256" key="7">
    <source>
        <dbReference type="ARBA" id="ARBA00022989"/>
    </source>
</evidence>
<keyword evidence="5" id="KW-0547">Nucleotide-binding</keyword>
<evidence type="ECO:0000256" key="1">
    <source>
        <dbReference type="ARBA" id="ARBA00004141"/>
    </source>
</evidence>
<keyword evidence="8 10" id="KW-0472">Membrane</keyword>
<comment type="similarity">
    <text evidence="2">Belongs to the ABC transporter superfamily.</text>
</comment>
<name>A0A1I6H9J2_9MICO</name>
<dbReference type="Gene3D" id="3.40.50.300">
    <property type="entry name" value="P-loop containing nucleotide triphosphate hydrolases"/>
    <property type="match status" value="2"/>
</dbReference>
<evidence type="ECO:0000256" key="8">
    <source>
        <dbReference type="ARBA" id="ARBA00023136"/>
    </source>
</evidence>
<feature type="transmembrane region" description="Helical" evidence="10">
    <location>
        <begin position="739"/>
        <end position="760"/>
    </location>
</feature>
<keyword evidence="3" id="KW-0813">Transport</keyword>
<evidence type="ECO:0000256" key="4">
    <source>
        <dbReference type="ARBA" id="ARBA00022692"/>
    </source>
</evidence>
<keyword evidence="6" id="KW-0067">ATP-binding</keyword>
<evidence type="ECO:0000313" key="12">
    <source>
        <dbReference type="EMBL" id="SFR51165.1"/>
    </source>
</evidence>
<accession>A0A1I6H9J2</accession>
<dbReference type="PROSITE" id="PS00211">
    <property type="entry name" value="ABC_TRANSPORTER_1"/>
    <property type="match status" value="1"/>
</dbReference>
<evidence type="ECO:0000259" key="11">
    <source>
        <dbReference type="PROSITE" id="PS50893"/>
    </source>
</evidence>
<feature type="transmembrane region" description="Helical" evidence="10">
    <location>
        <begin position="780"/>
        <end position="804"/>
    </location>
</feature>
<dbReference type="CDD" id="cd03225">
    <property type="entry name" value="ABC_cobalt_CbiO_domain1"/>
    <property type="match status" value="2"/>
</dbReference>
<evidence type="ECO:0000256" key="9">
    <source>
        <dbReference type="SAM" id="MobiDB-lite"/>
    </source>
</evidence>
<keyword evidence="4 10" id="KW-0812">Transmembrane</keyword>
<dbReference type="InterPro" id="IPR003439">
    <property type="entry name" value="ABC_transporter-like_ATP-bd"/>
</dbReference>
<evidence type="ECO:0000256" key="10">
    <source>
        <dbReference type="SAM" id="Phobius"/>
    </source>
</evidence>
<reference evidence="13" key="1">
    <citation type="submission" date="2016-10" db="EMBL/GenBank/DDBJ databases">
        <authorList>
            <person name="Varghese N."/>
            <person name="Submissions S."/>
        </authorList>
    </citation>
    <scope>NUCLEOTIDE SEQUENCE [LARGE SCALE GENOMIC DNA]</scope>
    <source>
        <strain evidence="13">CL127</strain>
    </source>
</reference>
<evidence type="ECO:0000256" key="2">
    <source>
        <dbReference type="ARBA" id="ARBA00005417"/>
    </source>
</evidence>
<feature type="transmembrane region" description="Helical" evidence="10">
    <location>
        <begin position="914"/>
        <end position="932"/>
    </location>
</feature>
<evidence type="ECO:0000256" key="6">
    <source>
        <dbReference type="ARBA" id="ARBA00022840"/>
    </source>
</evidence>
<dbReference type="SUPFAM" id="SSF52540">
    <property type="entry name" value="P-loop containing nucleoside triphosphate hydrolases"/>
    <property type="match status" value="2"/>
</dbReference>
<dbReference type="Pfam" id="PF02361">
    <property type="entry name" value="CbiQ"/>
    <property type="match status" value="1"/>
</dbReference>
<feature type="domain" description="ABC transporter" evidence="11">
    <location>
        <begin position="316"/>
        <end position="548"/>
    </location>
</feature>
<dbReference type="GO" id="GO:0005524">
    <property type="term" value="F:ATP binding"/>
    <property type="evidence" value="ECO:0007669"/>
    <property type="project" value="UniProtKB-KW"/>
</dbReference>
<dbReference type="AlphaFoldDB" id="A0A1I6H9J2"/>
<dbReference type="PANTHER" id="PTHR43553:SF24">
    <property type="entry name" value="ENERGY-COUPLING FACTOR TRANSPORTER ATP-BINDING PROTEIN ECFA1"/>
    <property type="match status" value="1"/>
</dbReference>
<dbReference type="CDD" id="cd16914">
    <property type="entry name" value="EcfT"/>
    <property type="match status" value="1"/>
</dbReference>